<organism evidence="1 2">
    <name type="scientific">Dentiscutata erythropus</name>
    <dbReference type="NCBI Taxonomy" id="1348616"/>
    <lineage>
        <taxon>Eukaryota</taxon>
        <taxon>Fungi</taxon>
        <taxon>Fungi incertae sedis</taxon>
        <taxon>Mucoromycota</taxon>
        <taxon>Glomeromycotina</taxon>
        <taxon>Glomeromycetes</taxon>
        <taxon>Diversisporales</taxon>
        <taxon>Gigasporaceae</taxon>
        <taxon>Dentiscutata</taxon>
    </lineage>
</organism>
<protein>
    <submittedName>
        <fullName evidence="1">13850_t:CDS:1</fullName>
    </submittedName>
</protein>
<accession>A0A9N9JSN4</accession>
<gene>
    <name evidence="1" type="ORF">DERYTH_LOCUS22004</name>
</gene>
<dbReference type="OrthoDB" id="10523586at2759"/>
<evidence type="ECO:0000313" key="1">
    <source>
        <dbReference type="EMBL" id="CAG8794121.1"/>
    </source>
</evidence>
<keyword evidence="2" id="KW-1185">Reference proteome</keyword>
<feature type="non-terminal residue" evidence="1">
    <location>
        <position position="56"/>
    </location>
</feature>
<sequence length="56" mass="6453">EVTKVIASIKYQAHETRDTPSQIIQDNIATILLKLSSYIPTYEALYMRIKQIRSAK</sequence>
<reference evidence="1" key="1">
    <citation type="submission" date="2021-06" db="EMBL/GenBank/DDBJ databases">
        <authorList>
            <person name="Kallberg Y."/>
            <person name="Tangrot J."/>
            <person name="Rosling A."/>
        </authorList>
    </citation>
    <scope>NUCLEOTIDE SEQUENCE</scope>
    <source>
        <strain evidence="1">MA453B</strain>
    </source>
</reference>
<name>A0A9N9JSN4_9GLOM</name>
<feature type="non-terminal residue" evidence="1">
    <location>
        <position position="1"/>
    </location>
</feature>
<dbReference type="Proteomes" id="UP000789405">
    <property type="component" value="Unassembled WGS sequence"/>
</dbReference>
<evidence type="ECO:0000313" key="2">
    <source>
        <dbReference type="Proteomes" id="UP000789405"/>
    </source>
</evidence>
<comment type="caution">
    <text evidence="1">The sequence shown here is derived from an EMBL/GenBank/DDBJ whole genome shotgun (WGS) entry which is preliminary data.</text>
</comment>
<dbReference type="AlphaFoldDB" id="A0A9N9JSN4"/>
<proteinExistence type="predicted"/>
<dbReference type="EMBL" id="CAJVPY010029388">
    <property type="protein sequence ID" value="CAG8794121.1"/>
    <property type="molecule type" value="Genomic_DNA"/>
</dbReference>